<reference evidence="5" key="1">
    <citation type="submission" date="2016-06" db="EMBL/GenBank/DDBJ databases">
        <authorList>
            <person name="Sutton G."/>
            <person name="Brinkac L."/>
            <person name="Sanka R."/>
            <person name="Adams M."/>
            <person name="Lau E."/>
            <person name="Sam S."/>
            <person name="Sreng N."/>
            <person name="Him V."/>
            <person name="Kerleguer A."/>
            <person name="Cheng S."/>
        </authorList>
    </citation>
    <scope>NUCLEOTIDE SEQUENCE [LARGE SCALE GENOMIC DNA]</scope>
    <source>
        <strain evidence="5">E861</strain>
    </source>
</reference>
<name>A0A1A2ZLX9_9MYCO</name>
<dbReference type="Pfam" id="PF01740">
    <property type="entry name" value="STAS"/>
    <property type="match status" value="1"/>
</dbReference>
<sequence>MGTVIEELPDTAARLQVDLTHHGSAVIIHASGEVDAYTLPAWRQATLQAAAQVSSPGPVIADLSGLDFISWGGLRTLADQAAARRRSGTPVVVVSQAAIVRRMVEVAELHDLLPVHPSVEAALRSVG</sequence>
<dbReference type="PANTHER" id="PTHR33495">
    <property type="entry name" value="ANTI-SIGMA FACTOR ANTAGONIST TM_1081-RELATED-RELATED"/>
    <property type="match status" value="1"/>
</dbReference>
<evidence type="ECO:0000313" key="4">
    <source>
        <dbReference type="EMBL" id="OBI50688.1"/>
    </source>
</evidence>
<proteinExistence type="inferred from homology"/>
<dbReference type="Gene3D" id="3.30.750.24">
    <property type="entry name" value="STAS domain"/>
    <property type="match status" value="1"/>
</dbReference>
<evidence type="ECO:0000313" key="5">
    <source>
        <dbReference type="Proteomes" id="UP000093592"/>
    </source>
</evidence>
<protein>
    <recommendedName>
        <fullName evidence="2">Anti-sigma factor antagonist</fullName>
    </recommendedName>
</protein>
<evidence type="ECO:0000256" key="2">
    <source>
        <dbReference type="RuleBase" id="RU003749"/>
    </source>
</evidence>
<dbReference type="EMBL" id="LZKJ01000049">
    <property type="protein sequence ID" value="OBI50688.1"/>
    <property type="molecule type" value="Genomic_DNA"/>
</dbReference>
<dbReference type="RefSeq" id="WP_065013319.1">
    <property type="nucleotide sequence ID" value="NZ_LZKJ01000049.1"/>
</dbReference>
<dbReference type="InterPro" id="IPR036513">
    <property type="entry name" value="STAS_dom_sf"/>
</dbReference>
<dbReference type="Proteomes" id="UP000093592">
    <property type="component" value="Unassembled WGS sequence"/>
</dbReference>
<dbReference type="PANTHER" id="PTHR33495:SF2">
    <property type="entry name" value="ANTI-SIGMA FACTOR ANTAGONIST TM_1081-RELATED"/>
    <property type="match status" value="1"/>
</dbReference>
<dbReference type="PROSITE" id="PS50801">
    <property type="entry name" value="STAS"/>
    <property type="match status" value="1"/>
</dbReference>
<dbReference type="SUPFAM" id="SSF52091">
    <property type="entry name" value="SpoIIaa-like"/>
    <property type="match status" value="1"/>
</dbReference>
<accession>A0A1A2ZLX9</accession>
<feature type="domain" description="STAS" evidence="3">
    <location>
        <begin position="15"/>
        <end position="126"/>
    </location>
</feature>
<comment type="caution">
    <text evidence="4">The sequence shown here is derived from an EMBL/GenBank/DDBJ whole genome shotgun (WGS) entry which is preliminary data.</text>
</comment>
<dbReference type="CDD" id="cd07043">
    <property type="entry name" value="STAS_anti-anti-sigma_factors"/>
    <property type="match status" value="1"/>
</dbReference>
<dbReference type="AlphaFoldDB" id="A0A1A2ZLX9"/>
<evidence type="ECO:0000259" key="3">
    <source>
        <dbReference type="PROSITE" id="PS50801"/>
    </source>
</evidence>
<dbReference type="NCBIfam" id="TIGR00377">
    <property type="entry name" value="ant_ant_sig"/>
    <property type="match status" value="1"/>
</dbReference>
<dbReference type="InterPro" id="IPR002645">
    <property type="entry name" value="STAS_dom"/>
</dbReference>
<organism evidence="4 5">
    <name type="scientific">Mycobacterium kyorinense</name>
    <dbReference type="NCBI Taxonomy" id="487514"/>
    <lineage>
        <taxon>Bacteria</taxon>
        <taxon>Bacillati</taxon>
        <taxon>Actinomycetota</taxon>
        <taxon>Actinomycetes</taxon>
        <taxon>Mycobacteriales</taxon>
        <taxon>Mycobacteriaceae</taxon>
        <taxon>Mycobacterium</taxon>
    </lineage>
</organism>
<comment type="similarity">
    <text evidence="1 2">Belongs to the anti-sigma-factor antagonist family.</text>
</comment>
<dbReference type="InterPro" id="IPR003658">
    <property type="entry name" value="Anti-sigma_ant"/>
</dbReference>
<gene>
    <name evidence="4" type="ORF">A5707_14850</name>
</gene>
<dbReference type="GO" id="GO:0043856">
    <property type="term" value="F:anti-sigma factor antagonist activity"/>
    <property type="evidence" value="ECO:0007669"/>
    <property type="project" value="InterPro"/>
</dbReference>
<dbReference type="OrthoDB" id="3700428at2"/>
<evidence type="ECO:0000256" key="1">
    <source>
        <dbReference type="ARBA" id="ARBA00009013"/>
    </source>
</evidence>